<sequence length="274" mass="29815">MDWLKAIYGVLGAEYPILSLVGAAVLGAFLLGGAWWLVGREYRKEHPLTATAEVPTTRSETDRPGDRSPKPGATDSSKDAAASAPPEGSAVQRVENNQSPGANIYQAGRDIVVTSGAAVSEARIRTLILEVRLTCVLKDPHGDLPPDEVPFMPVGDASAYLEGPAGRQRLTFSSPVRFRRLSDNRIVVINRFALDPAGDLVNQPTHVLANYKNIIAPVITIVWGKEFDKFTLLELSLSLNGADPAYYSWPYDVPFQIGPVFTVPFENFKKKLGL</sequence>
<evidence type="ECO:0000313" key="3">
    <source>
        <dbReference type="EMBL" id="VUZ86655.1"/>
    </source>
</evidence>
<name>A0A564ZMV0_9BACT</name>
<keyword evidence="2" id="KW-1133">Transmembrane helix</keyword>
<evidence type="ECO:0000313" key="4">
    <source>
        <dbReference type="Proteomes" id="UP000334340"/>
    </source>
</evidence>
<reference evidence="3 4" key="1">
    <citation type="submission" date="2019-07" db="EMBL/GenBank/DDBJ databases">
        <authorList>
            <person name="Cremers G."/>
        </authorList>
    </citation>
    <scope>NUCLEOTIDE SEQUENCE [LARGE SCALE GENOMIC DNA]</scope>
</reference>
<feature type="region of interest" description="Disordered" evidence="1">
    <location>
        <begin position="49"/>
        <end position="93"/>
    </location>
</feature>
<evidence type="ECO:0000256" key="1">
    <source>
        <dbReference type="SAM" id="MobiDB-lite"/>
    </source>
</evidence>
<accession>A0A564ZMV0</accession>
<evidence type="ECO:0000256" key="2">
    <source>
        <dbReference type="SAM" id="Phobius"/>
    </source>
</evidence>
<feature type="transmembrane region" description="Helical" evidence="2">
    <location>
        <begin position="15"/>
        <end position="38"/>
    </location>
</feature>
<proteinExistence type="predicted"/>
<dbReference type="Proteomes" id="UP000334340">
    <property type="component" value="Unassembled WGS sequence"/>
</dbReference>
<feature type="compositionally biased region" description="Low complexity" evidence="1">
    <location>
        <begin position="73"/>
        <end position="84"/>
    </location>
</feature>
<gene>
    <name evidence="3" type="ORF">MELA_03060</name>
</gene>
<keyword evidence="4" id="KW-1185">Reference proteome</keyword>
<feature type="compositionally biased region" description="Basic and acidic residues" evidence="1">
    <location>
        <begin position="59"/>
        <end position="69"/>
    </location>
</feature>
<dbReference type="EMBL" id="CABIKM010000087">
    <property type="protein sequence ID" value="VUZ86655.1"/>
    <property type="molecule type" value="Genomic_DNA"/>
</dbReference>
<keyword evidence="2" id="KW-0812">Transmembrane</keyword>
<organism evidence="3 4">
    <name type="scientific">Candidatus Methylomirabilis lanthanidiphila</name>
    <dbReference type="NCBI Taxonomy" id="2211376"/>
    <lineage>
        <taxon>Bacteria</taxon>
        <taxon>Candidatus Methylomirabilota</taxon>
        <taxon>Candidatus Methylomirabilia</taxon>
        <taxon>Candidatus Methylomirabilales</taxon>
        <taxon>Candidatus Methylomirabilaceae</taxon>
        <taxon>Candidatus Methylomirabilis</taxon>
    </lineage>
</organism>
<protein>
    <submittedName>
        <fullName evidence="3">Uncharacterized protein</fullName>
    </submittedName>
</protein>
<keyword evidence="2" id="KW-0472">Membrane</keyword>
<dbReference type="AlphaFoldDB" id="A0A564ZMV0"/>